<dbReference type="Gene3D" id="2.30.29.30">
    <property type="entry name" value="Pleckstrin-homology domain (PH domain)/Phosphotyrosine-binding domain (PTB)"/>
    <property type="match status" value="1"/>
</dbReference>
<dbReference type="InterPro" id="IPR011993">
    <property type="entry name" value="PH-like_dom_sf"/>
</dbReference>
<dbReference type="InterPro" id="IPR006020">
    <property type="entry name" value="PTB/PI_dom"/>
</dbReference>
<proteinExistence type="predicted"/>
<feature type="domain" description="PID" evidence="1">
    <location>
        <begin position="35"/>
        <end position="153"/>
    </location>
</feature>
<reference evidence="3" key="1">
    <citation type="submission" date="2025-08" db="UniProtKB">
        <authorList>
            <consortium name="RefSeq"/>
        </authorList>
    </citation>
    <scope>IDENTIFICATION</scope>
    <source>
        <tissue evidence="3">Tentacle</tissue>
    </source>
</reference>
<dbReference type="Proteomes" id="UP000515163">
    <property type="component" value="Unplaced"/>
</dbReference>
<organism evidence="2 3">
    <name type="scientific">Actinia tenebrosa</name>
    <name type="common">Australian red waratah sea anemone</name>
    <dbReference type="NCBI Taxonomy" id="6105"/>
    <lineage>
        <taxon>Eukaryota</taxon>
        <taxon>Metazoa</taxon>
        <taxon>Cnidaria</taxon>
        <taxon>Anthozoa</taxon>
        <taxon>Hexacorallia</taxon>
        <taxon>Actiniaria</taxon>
        <taxon>Actiniidae</taxon>
        <taxon>Actinia</taxon>
    </lineage>
</organism>
<dbReference type="InParanoid" id="A0A6P8HYS4"/>
<dbReference type="OrthoDB" id="5985408at2759"/>
<evidence type="ECO:0000313" key="2">
    <source>
        <dbReference type="Proteomes" id="UP000515163"/>
    </source>
</evidence>
<evidence type="ECO:0000259" key="1">
    <source>
        <dbReference type="Pfam" id="PF14719"/>
    </source>
</evidence>
<dbReference type="SUPFAM" id="SSF50729">
    <property type="entry name" value="PH domain-like"/>
    <property type="match status" value="1"/>
</dbReference>
<gene>
    <name evidence="3" type="primary">LOC116294322</name>
</gene>
<sequence>MDNIAQKMPLLQSTVLNCNSFNDDANAPSKQRELVSYLGNVKILRPLDLGMSGSVVEIYENSKKKRKSNTLPIFEVDFCNDSLCLIPVDEDEGQAIEFCLKRITCCGVDSKKKRIVVFNYHDTTSAQDGLHFQTHALLCDSEKTAKLLAIRIGEIFKDKQTYQTKVTN</sequence>
<evidence type="ECO:0000313" key="3">
    <source>
        <dbReference type="RefSeq" id="XP_031557767.1"/>
    </source>
</evidence>
<dbReference type="AlphaFoldDB" id="A0A6P8HYS4"/>
<keyword evidence="2" id="KW-1185">Reference proteome</keyword>
<dbReference type="RefSeq" id="XP_031557767.1">
    <property type="nucleotide sequence ID" value="XM_031701907.1"/>
</dbReference>
<dbReference type="GeneID" id="116294322"/>
<dbReference type="CDD" id="cd00934">
    <property type="entry name" value="PTB"/>
    <property type="match status" value="1"/>
</dbReference>
<accession>A0A6P8HYS4</accession>
<dbReference type="Pfam" id="PF14719">
    <property type="entry name" value="PID_2"/>
    <property type="match status" value="1"/>
</dbReference>
<dbReference type="KEGG" id="aten:116294322"/>
<name>A0A6P8HYS4_ACTTE</name>
<protein>
    <submittedName>
        <fullName evidence="3">Uncharacterized protein LOC116294322</fullName>
    </submittedName>
</protein>